<evidence type="ECO:0000313" key="2">
    <source>
        <dbReference type="EMBL" id="SHN08726.1"/>
    </source>
</evidence>
<dbReference type="Pfam" id="PF10006">
    <property type="entry name" value="DUF2249"/>
    <property type="match status" value="1"/>
</dbReference>
<dbReference type="Proteomes" id="UP000186002">
    <property type="component" value="Unassembled WGS sequence"/>
</dbReference>
<evidence type="ECO:0000313" key="3">
    <source>
        <dbReference type="Proteomes" id="UP000186002"/>
    </source>
</evidence>
<gene>
    <name evidence="2" type="ORF">SAMN05444272_4031</name>
</gene>
<keyword evidence="3" id="KW-1185">Reference proteome</keyword>
<dbReference type="InterPro" id="IPR018720">
    <property type="entry name" value="DUF2249"/>
</dbReference>
<reference evidence="2 3" key="1">
    <citation type="submission" date="2016-11" db="EMBL/GenBank/DDBJ databases">
        <authorList>
            <person name="Jaros S."/>
            <person name="Januszkiewicz K."/>
            <person name="Wedrychowicz H."/>
        </authorList>
    </citation>
    <scope>NUCLEOTIDE SEQUENCE [LARGE SCALE GENOMIC DNA]</scope>
    <source>
        <strain evidence="2 3">DSM 22153</strain>
    </source>
</reference>
<protein>
    <submittedName>
        <fullName evidence="2">Uncharacterized conserved protein</fullName>
    </submittedName>
</protein>
<sequence length="81" mass="9261">MTIETAPYGQVLNMCELPCALRRVTALKAFEALVPGRSFEIVNDCDPSRLRKLFSSRSLEPFDWTYLEEGPSVWRVRVSLP</sequence>
<name>A0A1M7NX89_9HYPH</name>
<evidence type="ECO:0000259" key="1">
    <source>
        <dbReference type="Pfam" id="PF10006"/>
    </source>
</evidence>
<accession>A0A1M7NX89</accession>
<dbReference type="EMBL" id="FRBW01000005">
    <property type="protein sequence ID" value="SHN08726.1"/>
    <property type="molecule type" value="Genomic_DNA"/>
</dbReference>
<dbReference type="STRING" id="735517.SAMN05444272_4031"/>
<dbReference type="RefSeq" id="WP_208980177.1">
    <property type="nucleotide sequence ID" value="NZ_FRBW01000005.1"/>
</dbReference>
<organism evidence="2 3">
    <name type="scientific">Roseibium suaedae</name>
    <dbReference type="NCBI Taxonomy" id="735517"/>
    <lineage>
        <taxon>Bacteria</taxon>
        <taxon>Pseudomonadati</taxon>
        <taxon>Pseudomonadota</taxon>
        <taxon>Alphaproteobacteria</taxon>
        <taxon>Hyphomicrobiales</taxon>
        <taxon>Stappiaceae</taxon>
        <taxon>Roseibium</taxon>
    </lineage>
</organism>
<dbReference type="AlphaFoldDB" id="A0A1M7NX89"/>
<dbReference type="SUPFAM" id="SSF64307">
    <property type="entry name" value="SirA-like"/>
    <property type="match status" value="1"/>
</dbReference>
<proteinExistence type="predicted"/>
<feature type="domain" description="DUF2249" evidence="1">
    <location>
        <begin position="12"/>
        <end position="78"/>
    </location>
</feature>
<dbReference type="InterPro" id="IPR036868">
    <property type="entry name" value="TusA-like_sf"/>
</dbReference>